<dbReference type="SUPFAM" id="SSF75304">
    <property type="entry name" value="Amidase signature (AS) enzymes"/>
    <property type="match status" value="1"/>
</dbReference>
<dbReference type="InterPro" id="IPR036928">
    <property type="entry name" value="AS_sf"/>
</dbReference>
<feature type="domain" description="Scytalone dehydratase-like protein Arp1 N-terminal" evidence="3">
    <location>
        <begin position="57"/>
        <end position="163"/>
    </location>
</feature>
<dbReference type="PANTHER" id="PTHR46310:SF7">
    <property type="entry name" value="AMIDASE 1"/>
    <property type="match status" value="1"/>
</dbReference>
<dbReference type="EMBL" id="MAVT02001824">
    <property type="protein sequence ID" value="POS70065.1"/>
    <property type="molecule type" value="Genomic_DNA"/>
</dbReference>
<keyword evidence="5" id="KW-1185">Reference proteome</keyword>
<evidence type="ECO:0000259" key="2">
    <source>
        <dbReference type="Pfam" id="PF01425"/>
    </source>
</evidence>
<keyword evidence="1" id="KW-0732">Signal</keyword>
<name>A0A2P5HIJ5_DIAHE</name>
<dbReference type="STRING" id="158607.A0A2P5HIJ5"/>
<dbReference type="PANTHER" id="PTHR46310">
    <property type="entry name" value="AMIDASE 1"/>
    <property type="match status" value="1"/>
</dbReference>
<dbReference type="AlphaFoldDB" id="A0A2P5HIJ5"/>
<dbReference type="Proteomes" id="UP000094444">
    <property type="component" value="Unassembled WGS sequence"/>
</dbReference>
<dbReference type="GO" id="GO:0016740">
    <property type="term" value="F:transferase activity"/>
    <property type="evidence" value="ECO:0007669"/>
    <property type="project" value="UniProtKB-KW"/>
</dbReference>
<dbReference type="Pfam" id="PF26053">
    <property type="entry name" value="DUF8016"/>
    <property type="match status" value="1"/>
</dbReference>
<dbReference type="InterPro" id="IPR058329">
    <property type="entry name" value="Arp1_N"/>
</dbReference>
<evidence type="ECO:0000313" key="4">
    <source>
        <dbReference type="EMBL" id="POS70065.1"/>
    </source>
</evidence>
<evidence type="ECO:0000256" key="1">
    <source>
        <dbReference type="SAM" id="SignalP"/>
    </source>
</evidence>
<organism evidence="4 5">
    <name type="scientific">Diaporthe helianthi</name>
    <dbReference type="NCBI Taxonomy" id="158607"/>
    <lineage>
        <taxon>Eukaryota</taxon>
        <taxon>Fungi</taxon>
        <taxon>Dikarya</taxon>
        <taxon>Ascomycota</taxon>
        <taxon>Pezizomycotina</taxon>
        <taxon>Sordariomycetes</taxon>
        <taxon>Sordariomycetidae</taxon>
        <taxon>Diaporthales</taxon>
        <taxon>Diaporthaceae</taxon>
        <taxon>Diaporthe</taxon>
    </lineage>
</organism>
<dbReference type="InterPro" id="IPR023631">
    <property type="entry name" value="Amidase_dom"/>
</dbReference>
<dbReference type="Gene3D" id="3.90.1300.10">
    <property type="entry name" value="Amidase signature (AS) domain"/>
    <property type="match status" value="1"/>
</dbReference>
<feature type="chain" id="PRO_5015147859" evidence="1">
    <location>
        <begin position="19"/>
        <end position="644"/>
    </location>
</feature>
<feature type="domain" description="Amidase" evidence="2">
    <location>
        <begin position="207"/>
        <end position="366"/>
    </location>
</feature>
<sequence length="644" mass="69381">MALRYLLLGLLSVTNIRGETSTPNLSGTTVALGGIHYWIHPESSGNLHQGLLGTVFQNSSAGSSGYVALSVVHSASPDLIKGVLDQEFARFQANDDVWTTDFGSLVYIQDYLQDGQDASVSKWDNRTVLLDRPRNDTTLATRVPEGPYFLSLHGGIHRALRLYPDHQEAFSETMYSTSDGLYSVLPAHLPGASLAVAVPSRLHFIPSPEKPLAGVRIGVKDIYDVAGVKTGNGNRAWYNLYPPAKQTAPAVQRLIDAGAIVVGKVKTAQFANGEYANADWVDYHAPFNPRADGYQDPNFSSAGAGASVASYEWLDIALGSDTGGSVRGPARVQGLYSLRPSHGAAPLEHTLPLAPEFDTAGLIARDPTLLRDASASLYGFLPPLKNSSGEYPQALLAEAYPAGLSQETTEALDTFLTGLRSFLGAQSIAQFNITDSWRTSRPPAAPDTLNGLLNTTYATLISQRQTKLVREPFYADYGRLHDGRLPFVNPVPLARWGYGDTLAPTAADDAVRNQTIFKEWFQNVVLPADNRTCSSSIIAYVSPPVTTYRNAYRSPPTIPFGFASSYWSVFGEVPDMVVPIGQTPYNSTITNHVESLPNTINLVTASGCEHMLLRLVADLAEAGVLTTSAVGASSVDGGEILYRI</sequence>
<proteinExistence type="predicted"/>
<protein>
    <submittedName>
        <fullName evidence="4">Glutamyl-tRNA(Gln) amidotransferase</fullName>
    </submittedName>
</protein>
<accession>A0A2P5HIJ5</accession>
<comment type="caution">
    <text evidence="4">The sequence shown here is derived from an EMBL/GenBank/DDBJ whole genome shotgun (WGS) entry which is preliminary data.</text>
</comment>
<reference evidence="4" key="1">
    <citation type="submission" date="2017-09" db="EMBL/GenBank/DDBJ databases">
        <title>Polyketide synthases of a Diaporthe helianthi virulent isolate.</title>
        <authorList>
            <person name="Baroncelli R."/>
        </authorList>
    </citation>
    <scope>NUCLEOTIDE SEQUENCE [LARGE SCALE GENOMIC DNA]</scope>
    <source>
        <strain evidence="4">7/96</strain>
    </source>
</reference>
<feature type="signal peptide" evidence="1">
    <location>
        <begin position="1"/>
        <end position="18"/>
    </location>
</feature>
<gene>
    <name evidence="4" type="ORF">DHEL01_v211540</name>
</gene>
<dbReference type="Pfam" id="PF01425">
    <property type="entry name" value="Amidase"/>
    <property type="match status" value="1"/>
</dbReference>
<evidence type="ECO:0000313" key="5">
    <source>
        <dbReference type="Proteomes" id="UP000094444"/>
    </source>
</evidence>
<dbReference type="InParanoid" id="A0A2P5HIJ5"/>
<dbReference type="OrthoDB" id="5423360at2759"/>
<evidence type="ECO:0000259" key="3">
    <source>
        <dbReference type="Pfam" id="PF26053"/>
    </source>
</evidence>